<dbReference type="Proteomes" id="UP000199092">
    <property type="component" value="Chromosome I"/>
</dbReference>
<evidence type="ECO:0000313" key="5">
    <source>
        <dbReference type="EMBL" id="SDS96263.1"/>
    </source>
</evidence>
<dbReference type="GO" id="GO:0016491">
    <property type="term" value="F:oxidoreductase activity"/>
    <property type="evidence" value="ECO:0007669"/>
    <property type="project" value="UniProtKB-KW"/>
</dbReference>
<reference evidence="5 6" key="1">
    <citation type="submission" date="2016-10" db="EMBL/GenBank/DDBJ databases">
        <authorList>
            <person name="de Groot N.N."/>
        </authorList>
    </citation>
    <scope>NUCLEOTIDE SEQUENCE [LARGE SCALE GENOMIC DNA]</scope>
    <source>
        <strain evidence="5 6">DSM 21741</strain>
    </source>
</reference>
<evidence type="ECO:0000256" key="1">
    <source>
        <dbReference type="ARBA" id="ARBA00022630"/>
    </source>
</evidence>
<sequence length="188" mass="18982">MTSPLDHGDARPGPSAGVVALAGNPRPGSRTLLVARTVADQLARRLGAAAPPTALDVAEVAGELFAADAPEADRYRATLAAAAVAVVATPVYKASYTGLLKAFLDRVPTGGLRGVVAVPVVVSGTPAHSFVAEHLLAPLLVELGALVPVRPLAVTESQLDDLDAVVGAWADEAAPVLARLVPGQGVAR</sequence>
<dbReference type="InterPro" id="IPR051814">
    <property type="entry name" value="NAD(P)H-dep_FMN_reductase"/>
</dbReference>
<keyword evidence="3" id="KW-0560">Oxidoreductase</keyword>
<dbReference type="InterPro" id="IPR005025">
    <property type="entry name" value="FMN_Rdtase-like_dom"/>
</dbReference>
<dbReference type="RefSeq" id="WP_091413496.1">
    <property type="nucleotide sequence ID" value="NZ_LT629749.1"/>
</dbReference>
<dbReference type="AlphaFoldDB" id="A0A1H1WGN2"/>
<proteinExistence type="predicted"/>
<dbReference type="SUPFAM" id="SSF52218">
    <property type="entry name" value="Flavoproteins"/>
    <property type="match status" value="1"/>
</dbReference>
<name>A0A1H1WGN2_9ACTN</name>
<organism evidence="5 6">
    <name type="scientific">Friedmanniella luteola</name>
    <dbReference type="NCBI Taxonomy" id="546871"/>
    <lineage>
        <taxon>Bacteria</taxon>
        <taxon>Bacillati</taxon>
        <taxon>Actinomycetota</taxon>
        <taxon>Actinomycetes</taxon>
        <taxon>Propionibacteriales</taxon>
        <taxon>Nocardioidaceae</taxon>
        <taxon>Friedmanniella</taxon>
    </lineage>
</organism>
<dbReference type="Pfam" id="PF03358">
    <property type="entry name" value="FMN_red"/>
    <property type="match status" value="1"/>
</dbReference>
<dbReference type="Gene3D" id="3.40.50.360">
    <property type="match status" value="1"/>
</dbReference>
<evidence type="ECO:0000313" key="6">
    <source>
        <dbReference type="Proteomes" id="UP000199092"/>
    </source>
</evidence>
<dbReference type="PANTHER" id="PTHR43408">
    <property type="entry name" value="FMN REDUCTASE (NADPH)"/>
    <property type="match status" value="1"/>
</dbReference>
<dbReference type="STRING" id="546871.SAMN04488543_2731"/>
<protein>
    <submittedName>
        <fullName evidence="5">FMN reductase</fullName>
    </submittedName>
</protein>
<gene>
    <name evidence="5" type="ORF">SAMN04488543_2731</name>
</gene>
<accession>A0A1H1WGN2</accession>
<evidence type="ECO:0000256" key="3">
    <source>
        <dbReference type="ARBA" id="ARBA00023002"/>
    </source>
</evidence>
<feature type="domain" description="NADPH-dependent FMN reductase-like" evidence="4">
    <location>
        <begin position="18"/>
        <end position="150"/>
    </location>
</feature>
<dbReference type="OrthoDB" id="1643408at2"/>
<dbReference type="InterPro" id="IPR029039">
    <property type="entry name" value="Flavoprotein-like_sf"/>
</dbReference>
<evidence type="ECO:0000256" key="2">
    <source>
        <dbReference type="ARBA" id="ARBA00022643"/>
    </source>
</evidence>
<keyword evidence="2" id="KW-0288">FMN</keyword>
<keyword evidence="1" id="KW-0285">Flavoprotein</keyword>
<dbReference type="PANTHER" id="PTHR43408:SF1">
    <property type="entry name" value="FMN REDUCTASE (NADPH)"/>
    <property type="match status" value="1"/>
</dbReference>
<evidence type="ECO:0000259" key="4">
    <source>
        <dbReference type="Pfam" id="PF03358"/>
    </source>
</evidence>
<keyword evidence="6" id="KW-1185">Reference proteome</keyword>
<dbReference type="EMBL" id="LT629749">
    <property type="protein sequence ID" value="SDS96263.1"/>
    <property type="molecule type" value="Genomic_DNA"/>
</dbReference>